<dbReference type="InterPro" id="IPR009056">
    <property type="entry name" value="Cyt_c-like_dom"/>
</dbReference>
<evidence type="ECO:0000259" key="6">
    <source>
        <dbReference type="PROSITE" id="PS51007"/>
    </source>
</evidence>
<dbReference type="PROSITE" id="PS51257">
    <property type="entry name" value="PROKAR_LIPOPROTEIN"/>
    <property type="match status" value="1"/>
</dbReference>
<reference evidence="7" key="1">
    <citation type="submission" date="2021-01" db="EMBL/GenBank/DDBJ databases">
        <title>Fulvivirga kasyanovii gen. nov., sp nov., a novel member of the phylum Bacteroidetes isolated from seawater in a mussel farm.</title>
        <authorList>
            <person name="Zhao L.-H."/>
            <person name="Wang Z.-J."/>
        </authorList>
    </citation>
    <scope>NUCLEOTIDE SEQUENCE</scope>
    <source>
        <strain evidence="7">29W222</strain>
    </source>
</reference>
<dbReference type="InterPro" id="IPR036909">
    <property type="entry name" value="Cyt_c-like_dom_sf"/>
</dbReference>
<dbReference type="GO" id="GO:0046872">
    <property type="term" value="F:metal ion binding"/>
    <property type="evidence" value="ECO:0007669"/>
    <property type="project" value="UniProtKB-KW"/>
</dbReference>
<dbReference type="RefSeq" id="WP_202854643.1">
    <property type="nucleotide sequence ID" value="NZ_JAEUGD010000004.1"/>
</dbReference>
<proteinExistence type="predicted"/>
<dbReference type="PANTHER" id="PTHR40394">
    <property type="entry name" value="LIPOPROTEIN-RELATED"/>
    <property type="match status" value="1"/>
</dbReference>
<dbReference type="PROSITE" id="PS51007">
    <property type="entry name" value="CYTC"/>
    <property type="match status" value="1"/>
</dbReference>
<comment type="caution">
    <text evidence="7">The sequence shown here is derived from an EMBL/GenBank/DDBJ whole genome shotgun (WGS) entry which is preliminary data.</text>
</comment>
<evidence type="ECO:0000313" key="8">
    <source>
        <dbReference type="Proteomes" id="UP000614216"/>
    </source>
</evidence>
<dbReference type="PANTHER" id="PTHR40394:SF2">
    <property type="entry name" value="QUINOL:CYTOCHROME C OXIDOREDUCTASE MEMBRANE PROTEIN"/>
    <property type="match status" value="1"/>
</dbReference>
<evidence type="ECO:0000256" key="3">
    <source>
        <dbReference type="ARBA" id="ARBA00023004"/>
    </source>
</evidence>
<evidence type="ECO:0000256" key="5">
    <source>
        <dbReference type="SAM" id="SignalP"/>
    </source>
</evidence>
<dbReference type="Gene3D" id="1.10.760.10">
    <property type="entry name" value="Cytochrome c-like domain"/>
    <property type="match status" value="1"/>
</dbReference>
<feature type="chain" id="PRO_5037221307" evidence="5">
    <location>
        <begin position="21"/>
        <end position="211"/>
    </location>
</feature>
<feature type="signal peptide" evidence="5">
    <location>
        <begin position="1"/>
        <end position="20"/>
    </location>
</feature>
<sequence length="211" mass="23166">MNIYKHIKFASLFAVGAALTACGAGGENQGLEYAPNMYHSVAYEPLKQITDESAGNMAELLDSNGDNHGEYYNSNPLNPYRMTMRVPPANVVPRSDKGYLPYRIPKDSLDLAARTLKSPLPKTDDVLAGGKLLYDRYCDHCHGGSGQADGPVADKYPGVANLTGAAYQNISEGHIFHVITWGKGLMQPHGSQVKPEDRWKIARYVKKLQNQ</sequence>
<dbReference type="GO" id="GO:0009055">
    <property type="term" value="F:electron transfer activity"/>
    <property type="evidence" value="ECO:0007669"/>
    <property type="project" value="InterPro"/>
</dbReference>
<dbReference type="Pfam" id="PF13442">
    <property type="entry name" value="Cytochrome_CBB3"/>
    <property type="match status" value="1"/>
</dbReference>
<keyword evidence="5" id="KW-0732">Signal</keyword>
<dbReference type="EMBL" id="JAEUGD010000004">
    <property type="protein sequence ID" value="MBL6445102.1"/>
    <property type="molecule type" value="Genomic_DNA"/>
</dbReference>
<keyword evidence="2 4" id="KW-0479">Metal-binding</keyword>
<evidence type="ECO:0000256" key="2">
    <source>
        <dbReference type="ARBA" id="ARBA00022723"/>
    </source>
</evidence>
<dbReference type="AlphaFoldDB" id="A0A937FUE9"/>
<protein>
    <submittedName>
        <fullName evidence="7">Cytochrome c</fullName>
    </submittedName>
</protein>
<organism evidence="7 8">
    <name type="scientific">Fulvivirga marina</name>
    <dbReference type="NCBI Taxonomy" id="2494733"/>
    <lineage>
        <taxon>Bacteria</taxon>
        <taxon>Pseudomonadati</taxon>
        <taxon>Bacteroidota</taxon>
        <taxon>Cytophagia</taxon>
        <taxon>Cytophagales</taxon>
        <taxon>Fulvivirgaceae</taxon>
        <taxon>Fulvivirga</taxon>
    </lineage>
</organism>
<evidence type="ECO:0000256" key="4">
    <source>
        <dbReference type="PROSITE-ProRule" id="PRU00433"/>
    </source>
</evidence>
<keyword evidence="8" id="KW-1185">Reference proteome</keyword>
<evidence type="ECO:0000256" key="1">
    <source>
        <dbReference type="ARBA" id="ARBA00022617"/>
    </source>
</evidence>
<accession>A0A937FUE9</accession>
<gene>
    <name evidence="7" type="ORF">JMN32_02205</name>
</gene>
<dbReference type="Proteomes" id="UP000614216">
    <property type="component" value="Unassembled WGS sequence"/>
</dbReference>
<keyword evidence="3 4" id="KW-0408">Iron</keyword>
<name>A0A937FUE9_9BACT</name>
<evidence type="ECO:0000313" key="7">
    <source>
        <dbReference type="EMBL" id="MBL6445102.1"/>
    </source>
</evidence>
<dbReference type="GO" id="GO:0020037">
    <property type="term" value="F:heme binding"/>
    <property type="evidence" value="ECO:0007669"/>
    <property type="project" value="InterPro"/>
</dbReference>
<dbReference type="SUPFAM" id="SSF46626">
    <property type="entry name" value="Cytochrome c"/>
    <property type="match status" value="1"/>
</dbReference>
<keyword evidence="1 4" id="KW-0349">Heme</keyword>
<feature type="domain" description="Cytochrome c" evidence="6">
    <location>
        <begin position="124"/>
        <end position="209"/>
    </location>
</feature>